<name>A0A0E9SA17_ANGAN</name>
<dbReference type="AlphaFoldDB" id="A0A0E9SA17"/>
<proteinExistence type="predicted"/>
<protein>
    <submittedName>
        <fullName evidence="1">Uncharacterized protein</fullName>
    </submittedName>
</protein>
<dbReference type="EMBL" id="GBXM01070353">
    <property type="protein sequence ID" value="JAH38224.1"/>
    <property type="molecule type" value="Transcribed_RNA"/>
</dbReference>
<organism evidence="1">
    <name type="scientific">Anguilla anguilla</name>
    <name type="common">European freshwater eel</name>
    <name type="synonym">Muraena anguilla</name>
    <dbReference type="NCBI Taxonomy" id="7936"/>
    <lineage>
        <taxon>Eukaryota</taxon>
        <taxon>Metazoa</taxon>
        <taxon>Chordata</taxon>
        <taxon>Craniata</taxon>
        <taxon>Vertebrata</taxon>
        <taxon>Euteleostomi</taxon>
        <taxon>Actinopterygii</taxon>
        <taxon>Neopterygii</taxon>
        <taxon>Teleostei</taxon>
        <taxon>Anguilliformes</taxon>
        <taxon>Anguillidae</taxon>
        <taxon>Anguilla</taxon>
    </lineage>
</organism>
<reference evidence="1" key="1">
    <citation type="submission" date="2014-11" db="EMBL/GenBank/DDBJ databases">
        <authorList>
            <person name="Amaro Gonzalez C."/>
        </authorList>
    </citation>
    <scope>NUCLEOTIDE SEQUENCE</scope>
</reference>
<accession>A0A0E9SA17</accession>
<sequence>MFGSTCQRVIPYLKEPQITRQTDRLGSLMVWLRGLGVHR</sequence>
<reference evidence="1" key="2">
    <citation type="journal article" date="2015" name="Fish Shellfish Immunol.">
        <title>Early steps in the European eel (Anguilla anguilla)-Vibrio vulnificus interaction in the gills: Role of the RtxA13 toxin.</title>
        <authorList>
            <person name="Callol A."/>
            <person name="Pajuelo D."/>
            <person name="Ebbesson L."/>
            <person name="Teles M."/>
            <person name="MacKenzie S."/>
            <person name="Amaro C."/>
        </authorList>
    </citation>
    <scope>NUCLEOTIDE SEQUENCE</scope>
</reference>
<evidence type="ECO:0000313" key="1">
    <source>
        <dbReference type="EMBL" id="JAH38224.1"/>
    </source>
</evidence>